<keyword evidence="1" id="KW-0812">Transmembrane</keyword>
<proteinExistence type="predicted"/>
<reference evidence="2 3" key="1">
    <citation type="submission" date="2022-08" db="EMBL/GenBank/DDBJ databases">
        <title>Lysinibacillus sequencing.</title>
        <authorList>
            <person name="Dunlap C."/>
        </authorList>
    </citation>
    <scope>NUCLEOTIDE SEQUENCE [LARGE SCALE GENOMIC DNA]</scope>
    <source>
        <strain evidence="2 3">PB211</strain>
    </source>
</reference>
<keyword evidence="1" id="KW-0472">Membrane</keyword>
<dbReference type="Proteomes" id="UP001525021">
    <property type="component" value="Unassembled WGS sequence"/>
</dbReference>
<evidence type="ECO:0000313" key="3">
    <source>
        <dbReference type="Proteomes" id="UP001525021"/>
    </source>
</evidence>
<dbReference type="RefSeq" id="WP_220273102.1">
    <property type="nucleotide sequence ID" value="NZ_JANTOO010000027.1"/>
</dbReference>
<dbReference type="InterPro" id="IPR031616">
    <property type="entry name" value="BsrE-like"/>
</dbReference>
<dbReference type="Pfam" id="PF16935">
    <property type="entry name" value="Hol_Tox"/>
    <property type="match status" value="1"/>
</dbReference>
<gene>
    <name evidence="2" type="ORF">NXZ79_22670</name>
</gene>
<sequence length="32" mass="3588">MTTYEAMSLMISFSGLIVSVIVLSFTFSQKKK</sequence>
<evidence type="ECO:0000256" key="1">
    <source>
        <dbReference type="SAM" id="Phobius"/>
    </source>
</evidence>
<comment type="caution">
    <text evidence="2">The sequence shown here is derived from an EMBL/GenBank/DDBJ whole genome shotgun (WGS) entry which is preliminary data.</text>
</comment>
<protein>
    <submittedName>
        <fullName evidence="2">Holin-like toxin</fullName>
    </submittedName>
</protein>
<evidence type="ECO:0000313" key="2">
    <source>
        <dbReference type="EMBL" id="MCS1398819.1"/>
    </source>
</evidence>
<dbReference type="GeneID" id="70047859"/>
<organism evidence="2 3">
    <name type="scientific">Lysinibacillus pinottii</name>
    <dbReference type="NCBI Taxonomy" id="2973932"/>
    <lineage>
        <taxon>Bacteria</taxon>
        <taxon>Bacillati</taxon>
        <taxon>Bacillota</taxon>
        <taxon>Bacilli</taxon>
        <taxon>Bacillales</taxon>
        <taxon>Bacillaceae</taxon>
        <taxon>Lysinibacillus</taxon>
    </lineage>
</organism>
<keyword evidence="1" id="KW-1133">Transmembrane helix</keyword>
<accession>A0ABT2DXP7</accession>
<feature type="transmembrane region" description="Helical" evidence="1">
    <location>
        <begin position="6"/>
        <end position="27"/>
    </location>
</feature>
<keyword evidence="3" id="KW-1185">Reference proteome</keyword>
<dbReference type="EMBL" id="JANTOO010000027">
    <property type="protein sequence ID" value="MCS1398819.1"/>
    <property type="molecule type" value="Genomic_DNA"/>
</dbReference>
<name>A0ABT2DXP7_9BACI</name>